<comment type="subcellular location">
    <subcellularLocation>
        <location evidence="1">Cell membrane</location>
        <topology evidence="1">Multi-pass membrane protein</topology>
    </subcellularLocation>
</comment>
<proteinExistence type="predicted"/>
<feature type="transmembrane region" description="Helical" evidence="6">
    <location>
        <begin position="444"/>
        <end position="468"/>
    </location>
</feature>
<dbReference type="RefSeq" id="WP_412443098.1">
    <property type="nucleotide sequence ID" value="NZ_CACRUT010000028.1"/>
</dbReference>
<evidence type="ECO:0000313" key="7">
    <source>
        <dbReference type="EMBL" id="VYU61289.1"/>
    </source>
</evidence>
<feature type="transmembrane region" description="Helical" evidence="6">
    <location>
        <begin position="52"/>
        <end position="74"/>
    </location>
</feature>
<accession>A0A6N3GCL9</accession>
<keyword evidence="5 6" id="KW-0472">Membrane</keyword>
<feature type="transmembrane region" description="Helical" evidence="6">
    <location>
        <begin position="194"/>
        <end position="216"/>
    </location>
</feature>
<dbReference type="PANTHER" id="PTHR30250">
    <property type="entry name" value="PST FAMILY PREDICTED COLANIC ACID TRANSPORTER"/>
    <property type="match status" value="1"/>
</dbReference>
<evidence type="ECO:0000256" key="1">
    <source>
        <dbReference type="ARBA" id="ARBA00004651"/>
    </source>
</evidence>
<feature type="transmembrane region" description="Helical" evidence="6">
    <location>
        <begin position="384"/>
        <end position="404"/>
    </location>
</feature>
<evidence type="ECO:0000256" key="3">
    <source>
        <dbReference type="ARBA" id="ARBA00022692"/>
    </source>
</evidence>
<feature type="transmembrane region" description="Helical" evidence="6">
    <location>
        <begin position="138"/>
        <end position="154"/>
    </location>
</feature>
<keyword evidence="4 6" id="KW-1133">Transmembrane helix</keyword>
<dbReference type="InterPro" id="IPR050833">
    <property type="entry name" value="Poly_Biosynth_Transport"/>
</dbReference>
<gene>
    <name evidence="7" type="ORF">PCLFYP37_03304</name>
</gene>
<evidence type="ECO:0000256" key="2">
    <source>
        <dbReference type="ARBA" id="ARBA00022475"/>
    </source>
</evidence>
<feature type="transmembrane region" description="Helical" evidence="6">
    <location>
        <begin position="321"/>
        <end position="341"/>
    </location>
</feature>
<dbReference type="EMBL" id="CACRUT010000028">
    <property type="protein sequence ID" value="VYU61289.1"/>
    <property type="molecule type" value="Genomic_DNA"/>
</dbReference>
<keyword evidence="3 6" id="KW-0812">Transmembrane</keyword>
<sequence>MIVSSDSKYSMQRQPKRITSNALVLFVRMLIVTIINLYSVRFVIKGLGGEDYGIFNAVVGVVMTCSCVFPVLAISVQRFYSYAMGEGAWGRLREIFSASVNIIVFSLVVIIVLLETIGLFFIREKLQIPVERMEEAELIFHLAMVTFSFSYLQIPYTAALFAHENFGIYAGVSCLDCVLKFVVALFIGKVCFSGLTTYAVGLSVVSLCTWLCYVVACSKYSECRYYMVRNHGIYKDLLSFSGWTMYGSFAGVGMIQGNNILLNVFFGPLANAAFGVAVNIYNAFASLSNTVALPFRPQMIKSYAAGNFEYLRSLFFANNKFIIYLLSCIAIPLVFEMPMILDLWISKAFTEMSVFSSLFIVYAVLLSLHNPITILIQASGRIRTYHLVAESIMILCLPVTWVLFRMGMPAYVAFISMIVLCGVAHVARVICLKRMQGTFSLASYFSSILLPCALVAGGGGGVSLIIYVTMEPGVLRLGLMLLASPLVTLCLAYFVGMTSYERSMVNEIFRKFLRR</sequence>
<dbReference type="AlphaFoldDB" id="A0A6N3GCL9"/>
<reference evidence="7" key="1">
    <citation type="submission" date="2019-11" db="EMBL/GenBank/DDBJ databases">
        <authorList>
            <person name="Feng L."/>
        </authorList>
    </citation>
    <scope>NUCLEOTIDE SEQUENCE</scope>
    <source>
        <strain evidence="7">PclaraLFYP37</strain>
    </source>
</reference>
<protein>
    <recommendedName>
        <fullName evidence="8">Polysaccharide biosynthesis protein</fullName>
    </recommendedName>
</protein>
<feature type="transmembrane region" description="Helical" evidence="6">
    <location>
        <begin position="353"/>
        <end position="372"/>
    </location>
</feature>
<dbReference type="GO" id="GO:0005886">
    <property type="term" value="C:plasma membrane"/>
    <property type="evidence" value="ECO:0007669"/>
    <property type="project" value="UniProtKB-SubCell"/>
</dbReference>
<organism evidence="7">
    <name type="scientific">Paraprevotella clara</name>
    <dbReference type="NCBI Taxonomy" id="454154"/>
    <lineage>
        <taxon>Bacteria</taxon>
        <taxon>Pseudomonadati</taxon>
        <taxon>Bacteroidota</taxon>
        <taxon>Bacteroidia</taxon>
        <taxon>Bacteroidales</taxon>
        <taxon>Prevotellaceae</taxon>
        <taxon>Paraprevotella</taxon>
    </lineage>
</organism>
<evidence type="ECO:0000256" key="5">
    <source>
        <dbReference type="ARBA" id="ARBA00023136"/>
    </source>
</evidence>
<feature type="transmembrane region" description="Helical" evidence="6">
    <location>
        <begin position="166"/>
        <end position="188"/>
    </location>
</feature>
<feature type="transmembrane region" description="Helical" evidence="6">
    <location>
        <begin position="21"/>
        <end position="40"/>
    </location>
</feature>
<evidence type="ECO:0000256" key="6">
    <source>
        <dbReference type="SAM" id="Phobius"/>
    </source>
</evidence>
<evidence type="ECO:0000256" key="4">
    <source>
        <dbReference type="ARBA" id="ARBA00022989"/>
    </source>
</evidence>
<feature type="transmembrane region" description="Helical" evidence="6">
    <location>
        <begin position="95"/>
        <end position="122"/>
    </location>
</feature>
<name>A0A6N3GCL9_9BACT</name>
<keyword evidence="2" id="KW-1003">Cell membrane</keyword>
<feature type="transmembrane region" description="Helical" evidence="6">
    <location>
        <begin position="474"/>
        <end position="495"/>
    </location>
</feature>
<dbReference type="PANTHER" id="PTHR30250:SF26">
    <property type="entry name" value="PSMA PROTEIN"/>
    <property type="match status" value="1"/>
</dbReference>
<feature type="transmembrane region" description="Helical" evidence="6">
    <location>
        <begin position="410"/>
        <end position="432"/>
    </location>
</feature>
<evidence type="ECO:0008006" key="8">
    <source>
        <dbReference type="Google" id="ProtNLM"/>
    </source>
</evidence>
<feature type="transmembrane region" description="Helical" evidence="6">
    <location>
        <begin position="237"/>
        <end position="255"/>
    </location>
</feature>